<feature type="domain" description="Nudix hydrolase" evidence="5">
    <location>
        <begin position="16"/>
        <end position="145"/>
    </location>
</feature>
<sequence>MMLNVSLSAKMPFEKKPRQQSGVIPYRKKKDGTIEVLLIRTTHAGNWGLPKGGVEKGMTPLDSALKEAMEEAGVLGKPKDFVDIMKYVKGKTGREQHVEWFVMKVKTMLTDYDEVLTRERKWFKAEKALNKVDKKLRPIVEQALDIIDSYGL</sequence>
<keyword evidence="4" id="KW-0460">Magnesium</keyword>
<dbReference type="InterPro" id="IPR015797">
    <property type="entry name" value="NUDIX_hydrolase-like_dom_sf"/>
</dbReference>
<dbReference type="GO" id="GO:0016462">
    <property type="term" value="F:pyrophosphatase activity"/>
    <property type="evidence" value="ECO:0007669"/>
    <property type="project" value="InterPro"/>
</dbReference>
<evidence type="ECO:0000259" key="5">
    <source>
        <dbReference type="PROSITE" id="PS51462"/>
    </source>
</evidence>
<evidence type="ECO:0000256" key="1">
    <source>
        <dbReference type="ARBA" id="ARBA00001946"/>
    </source>
</evidence>
<evidence type="ECO:0000256" key="4">
    <source>
        <dbReference type="ARBA" id="ARBA00022842"/>
    </source>
</evidence>
<dbReference type="InterPro" id="IPR000086">
    <property type="entry name" value="NUDIX_hydrolase_dom"/>
</dbReference>
<dbReference type="Pfam" id="PF00293">
    <property type="entry name" value="NUDIX"/>
    <property type="match status" value="1"/>
</dbReference>
<reference evidence="6 7" key="1">
    <citation type="submission" date="2017-04" db="EMBL/GenBank/DDBJ databases">
        <authorList>
            <person name="Afonso C.L."/>
            <person name="Miller P.J."/>
            <person name="Scott M.A."/>
            <person name="Spackman E."/>
            <person name="Goraichik I."/>
            <person name="Dimitrov K.M."/>
            <person name="Suarez D.L."/>
            <person name="Swayne D.E."/>
        </authorList>
    </citation>
    <scope>NUCLEOTIDE SEQUENCE [LARGE SCALE GENOMIC DNA]</scope>
</reference>
<evidence type="ECO:0000256" key="2">
    <source>
        <dbReference type="ARBA" id="ARBA00022723"/>
    </source>
</evidence>
<evidence type="ECO:0000313" key="6">
    <source>
        <dbReference type="EMBL" id="ARW58760.1"/>
    </source>
</evidence>
<dbReference type="PANTHER" id="PTHR12629:SF0">
    <property type="entry name" value="DIPHOSPHOINOSITOL-POLYPHOSPHATE DIPHOSPHATASE"/>
    <property type="match status" value="1"/>
</dbReference>
<proteinExistence type="predicted"/>
<keyword evidence="7" id="KW-1185">Reference proteome</keyword>
<protein>
    <submittedName>
        <fullName evidence="6">NUDIX hydrolase</fullName>
    </submittedName>
</protein>
<dbReference type="GO" id="GO:0046872">
    <property type="term" value="F:metal ion binding"/>
    <property type="evidence" value="ECO:0007669"/>
    <property type="project" value="UniProtKB-KW"/>
</dbReference>
<evidence type="ECO:0000313" key="7">
    <source>
        <dbReference type="Proteomes" id="UP000240568"/>
    </source>
</evidence>
<keyword evidence="3 6" id="KW-0378">Hydrolase</keyword>
<name>A0A2H4IB87_9CAUD</name>
<dbReference type="CDD" id="cd04666">
    <property type="entry name" value="NUDIX_DIPP2_like_Nudt4"/>
    <property type="match status" value="1"/>
</dbReference>
<gene>
    <name evidence="6" type="ORF">Y3_120</name>
</gene>
<dbReference type="PROSITE" id="PS51462">
    <property type="entry name" value="NUDIX"/>
    <property type="match status" value="1"/>
</dbReference>
<organism evidence="6 7">
    <name type="scientific">Erwinia phage vB_EamM_Y3</name>
    <dbReference type="NCBI Taxonomy" id="1983553"/>
    <lineage>
        <taxon>Viruses</taxon>
        <taxon>Duplodnaviria</taxon>
        <taxon>Heunggongvirae</taxon>
        <taxon>Uroviricota</taxon>
        <taxon>Caudoviricetes</taxon>
        <taxon>Sasquatchvirus</taxon>
        <taxon>Sasquatchvirus Y3</taxon>
    </lineage>
</organism>
<dbReference type="Proteomes" id="UP000240568">
    <property type="component" value="Segment"/>
</dbReference>
<comment type="cofactor">
    <cofactor evidence="1">
        <name>Mg(2+)</name>
        <dbReference type="ChEBI" id="CHEBI:18420"/>
    </cofactor>
</comment>
<dbReference type="InterPro" id="IPR047198">
    <property type="entry name" value="DDP-like_NUDIX"/>
</dbReference>
<dbReference type="PANTHER" id="PTHR12629">
    <property type="entry name" value="DIPHOSPHOINOSITOL POLYPHOSPHATE PHOSPHOHYDROLASE"/>
    <property type="match status" value="1"/>
</dbReference>
<accession>A0A2H4IB87</accession>
<evidence type="ECO:0000256" key="3">
    <source>
        <dbReference type="ARBA" id="ARBA00022801"/>
    </source>
</evidence>
<dbReference type="EMBL" id="KY984068">
    <property type="protein sequence ID" value="ARW58760.1"/>
    <property type="molecule type" value="Genomic_DNA"/>
</dbReference>
<keyword evidence="2" id="KW-0479">Metal-binding</keyword>
<dbReference type="Gene3D" id="3.90.79.10">
    <property type="entry name" value="Nucleoside Triphosphate Pyrophosphohydrolase"/>
    <property type="match status" value="1"/>
</dbReference>
<dbReference type="SUPFAM" id="SSF55811">
    <property type="entry name" value="Nudix"/>
    <property type="match status" value="1"/>
</dbReference>